<name>A0ABS1FFT4_9PROT</name>
<keyword evidence="3" id="KW-0238">DNA-binding</keyword>
<dbReference type="EMBL" id="JAENHM010000084">
    <property type="protein sequence ID" value="MBK1842280.1"/>
    <property type="molecule type" value="Genomic_DNA"/>
</dbReference>
<dbReference type="InterPro" id="IPR036388">
    <property type="entry name" value="WH-like_DNA-bd_sf"/>
</dbReference>
<dbReference type="SUPFAM" id="SSF53850">
    <property type="entry name" value="Periplasmic binding protein-like II"/>
    <property type="match status" value="1"/>
</dbReference>
<keyword evidence="2" id="KW-0805">Transcription regulation</keyword>
<evidence type="ECO:0000256" key="3">
    <source>
        <dbReference type="ARBA" id="ARBA00023125"/>
    </source>
</evidence>
<dbReference type="Proteomes" id="UP000652760">
    <property type="component" value="Unassembled WGS sequence"/>
</dbReference>
<dbReference type="RefSeq" id="WP_200198938.1">
    <property type="nucleotide sequence ID" value="NZ_JAENHM010000084.1"/>
</dbReference>
<protein>
    <submittedName>
        <fullName evidence="6">LysR family transcriptional regulator</fullName>
    </submittedName>
</protein>
<dbReference type="SUPFAM" id="SSF46785">
    <property type="entry name" value="Winged helix' DNA-binding domain"/>
    <property type="match status" value="1"/>
</dbReference>
<evidence type="ECO:0000256" key="2">
    <source>
        <dbReference type="ARBA" id="ARBA00023015"/>
    </source>
</evidence>
<dbReference type="InterPro" id="IPR005119">
    <property type="entry name" value="LysR_subst-bd"/>
</dbReference>
<dbReference type="PANTHER" id="PTHR30537:SF80">
    <property type="entry name" value="TRANSCRIPTIONAL REGULATOR"/>
    <property type="match status" value="1"/>
</dbReference>
<dbReference type="Gene3D" id="1.10.10.10">
    <property type="entry name" value="Winged helix-like DNA-binding domain superfamily/Winged helix DNA-binding domain"/>
    <property type="match status" value="1"/>
</dbReference>
<dbReference type="Gene3D" id="3.40.190.290">
    <property type="match status" value="1"/>
</dbReference>
<proteinExistence type="inferred from homology"/>
<evidence type="ECO:0000313" key="6">
    <source>
        <dbReference type="EMBL" id="MBK1842280.1"/>
    </source>
</evidence>
<dbReference type="InterPro" id="IPR036390">
    <property type="entry name" value="WH_DNA-bd_sf"/>
</dbReference>
<evidence type="ECO:0000256" key="4">
    <source>
        <dbReference type="ARBA" id="ARBA00023163"/>
    </source>
</evidence>
<keyword evidence="4" id="KW-0804">Transcription</keyword>
<dbReference type="CDD" id="cd08422">
    <property type="entry name" value="PBP2_CrgA_like"/>
    <property type="match status" value="1"/>
</dbReference>
<dbReference type="Pfam" id="PF03466">
    <property type="entry name" value="LysR_substrate"/>
    <property type="match status" value="1"/>
</dbReference>
<evidence type="ECO:0000259" key="5">
    <source>
        <dbReference type="PROSITE" id="PS50931"/>
    </source>
</evidence>
<dbReference type="Pfam" id="PF00126">
    <property type="entry name" value="HTH_1"/>
    <property type="match status" value="1"/>
</dbReference>
<comment type="caution">
    <text evidence="6">The sequence shown here is derived from an EMBL/GenBank/DDBJ whole genome shotgun (WGS) entry which is preliminary data.</text>
</comment>
<dbReference type="PROSITE" id="PS50931">
    <property type="entry name" value="HTH_LYSR"/>
    <property type="match status" value="1"/>
</dbReference>
<evidence type="ECO:0000256" key="1">
    <source>
        <dbReference type="ARBA" id="ARBA00009437"/>
    </source>
</evidence>
<sequence>MDRLQAMAAFVRVVENGSFSGAARQLGVGQPAISKTVAQLEERLQVRLLLRSTHGLTPTEAGLRFYERARLAIREADEAELEARGAGAGLSGRLRISAATTFARLLIVPRLPEFLNRHPELDMEVILDDRVIDLVSEGIDVALRMGTLPDSAAVARRIASGGRSVVATPGYLARAGVPRTPADLAGHEAVVYSQLSNGWSFRQGGTEASVVVRGRLRVSAAEGIRAAVLADLGLAVASDWMFGPELANGAVRRVLEDWTLPPIDLWAVFPTGRLASTKARAFADFVAGLVNGDGASAENADLGGRHSQRDHSQKA</sequence>
<reference evidence="7" key="1">
    <citation type="submission" date="2021-01" db="EMBL/GenBank/DDBJ databases">
        <title>Genome public.</title>
        <authorList>
            <person name="Liu C."/>
            <person name="Sun Q."/>
        </authorList>
    </citation>
    <scope>NUCLEOTIDE SEQUENCE [LARGE SCALE GENOMIC DNA]</scope>
    <source>
        <strain evidence="7">YIM B02556</strain>
    </source>
</reference>
<keyword evidence="7" id="KW-1185">Reference proteome</keyword>
<dbReference type="InterPro" id="IPR058163">
    <property type="entry name" value="LysR-type_TF_proteobact-type"/>
</dbReference>
<comment type="similarity">
    <text evidence="1">Belongs to the LysR transcriptional regulatory family.</text>
</comment>
<organism evidence="6 7">
    <name type="scientific">Azospirillum endophyticum</name>
    <dbReference type="NCBI Taxonomy" id="2800326"/>
    <lineage>
        <taxon>Bacteria</taxon>
        <taxon>Pseudomonadati</taxon>
        <taxon>Pseudomonadota</taxon>
        <taxon>Alphaproteobacteria</taxon>
        <taxon>Rhodospirillales</taxon>
        <taxon>Azospirillaceae</taxon>
        <taxon>Azospirillum</taxon>
    </lineage>
</organism>
<dbReference type="PANTHER" id="PTHR30537">
    <property type="entry name" value="HTH-TYPE TRANSCRIPTIONAL REGULATOR"/>
    <property type="match status" value="1"/>
</dbReference>
<dbReference type="InterPro" id="IPR000847">
    <property type="entry name" value="LysR_HTH_N"/>
</dbReference>
<feature type="domain" description="HTH lysR-type" evidence="5">
    <location>
        <begin position="1"/>
        <end position="59"/>
    </location>
</feature>
<dbReference type="PRINTS" id="PR00039">
    <property type="entry name" value="HTHLYSR"/>
</dbReference>
<evidence type="ECO:0000313" key="7">
    <source>
        <dbReference type="Proteomes" id="UP000652760"/>
    </source>
</evidence>
<gene>
    <name evidence="6" type="ORF">JHL17_33275</name>
</gene>
<accession>A0ABS1FFT4</accession>